<dbReference type="RefSeq" id="WP_267988688.1">
    <property type="nucleotide sequence ID" value="NZ_JAPJZI010000001.1"/>
</dbReference>
<evidence type="ECO:0000259" key="5">
    <source>
        <dbReference type="Pfam" id="PF08479"/>
    </source>
</evidence>
<comment type="caution">
    <text evidence="6">The sequence shown here is derived from an EMBL/GenBank/DDBJ whole genome shotgun (WGS) entry which is preliminary data.</text>
</comment>
<dbReference type="Proteomes" id="UP001151234">
    <property type="component" value="Unassembled WGS sequence"/>
</dbReference>
<keyword evidence="2" id="KW-0812">Transmembrane</keyword>
<dbReference type="Pfam" id="PF03865">
    <property type="entry name" value="ShlB"/>
    <property type="match status" value="1"/>
</dbReference>
<dbReference type="Gene3D" id="3.10.20.310">
    <property type="entry name" value="membrane protein fhac"/>
    <property type="match status" value="1"/>
</dbReference>
<keyword evidence="1" id="KW-1134">Transmembrane beta strand</keyword>
<evidence type="ECO:0000313" key="6">
    <source>
        <dbReference type="EMBL" id="MDA5397222.1"/>
    </source>
</evidence>
<evidence type="ECO:0000256" key="1">
    <source>
        <dbReference type="ARBA" id="ARBA00022452"/>
    </source>
</evidence>
<sequence>MICSWSRLKMKARAAARLPDAMCLRKNGTGSELSKVAFDRIFGTVLTSAAFVFAATVQPAIAQPVEQYPAPVLKGERISSLPGHTEAEQEVDDTPLGVDLSGVLIVSDRNALVPVTAVKGVKVESDRAVLNDPALRKRLQPFIGRPLSLRLVAQIRDSVTAYVRKKGRPLVAVIAPPQEITAGALQLLVIPYRLGERHVERIATGHEMTPQDKLLERVRLRPGDEVDTDGLLSDVNWLLRNPFRSIGVVFEPGEAVDTTDMTLRLTESKPWRIFAGTANSGTEETYRSRVFAGFVAANPIAFDHRIAYQITAAPKTLYSQGELFNFDGDKAYLAHSASYYLPLDWRHILTFDASYVRTRSDLGLFFDEESKTWQARFDYAVPMLRLNGQPDLFAGFEFKRQKSDLLFLGDSVSSSNIDIAQFVIGARGRTNTAQNTTRYDLDVYLSPGGLSNDNTDAVFAAVTGDPQASARYVYANVVLEHRQVLPRDFALNFNFGGQLSNTLLPQTERFGIGGIGSVRGFETNELSGDNGFYAQGEIRLPSVDDPYLPLRFSPFAFFDTGSVGSWNGGTTGTIASTGLGMDIDFTDRFHASLNAAFALTSGSDTAAGDAWIHFNLTSSY</sequence>
<evidence type="ECO:0000313" key="7">
    <source>
        <dbReference type="Proteomes" id="UP001151234"/>
    </source>
</evidence>
<protein>
    <submittedName>
        <fullName evidence="6">BamA/TamA family outer membrane protein</fullName>
    </submittedName>
</protein>
<dbReference type="GO" id="GO:0008320">
    <property type="term" value="F:protein transmembrane transporter activity"/>
    <property type="evidence" value="ECO:0007669"/>
    <property type="project" value="TreeGrafter"/>
</dbReference>
<keyword evidence="1" id="KW-0472">Membrane</keyword>
<evidence type="ECO:0000256" key="2">
    <source>
        <dbReference type="ARBA" id="ARBA00022692"/>
    </source>
</evidence>
<keyword evidence="3" id="KW-0998">Cell outer membrane</keyword>
<dbReference type="GO" id="GO:0098046">
    <property type="term" value="C:type V protein secretion system complex"/>
    <property type="evidence" value="ECO:0007669"/>
    <property type="project" value="TreeGrafter"/>
</dbReference>
<dbReference type="AlphaFoldDB" id="A0A9X3ZFA2"/>
<proteinExistence type="predicted"/>
<feature type="domain" description="Polypeptide-transport-associated ShlB-type" evidence="5">
    <location>
        <begin position="117"/>
        <end position="191"/>
    </location>
</feature>
<dbReference type="Pfam" id="PF08479">
    <property type="entry name" value="POTRA_2"/>
    <property type="match status" value="1"/>
</dbReference>
<reference evidence="6" key="1">
    <citation type="submission" date="2022-11" db="EMBL/GenBank/DDBJ databases">
        <title>Draft genome sequence of Hoeflea poritis E7-10 and Hoeflea prorocentri PM5-8, separated from scleractinian coral Porites lutea and marine dinoflagellate.</title>
        <authorList>
            <person name="Zhang G."/>
            <person name="Wei Q."/>
            <person name="Cai L."/>
        </authorList>
    </citation>
    <scope>NUCLEOTIDE SEQUENCE</scope>
    <source>
        <strain evidence="6">PM5-8</strain>
    </source>
</reference>
<dbReference type="InterPro" id="IPR051544">
    <property type="entry name" value="TPS_OM_transporter"/>
</dbReference>
<feature type="domain" description="Haemolysin activator HlyB C-terminal" evidence="4">
    <location>
        <begin position="258"/>
        <end position="581"/>
    </location>
</feature>
<dbReference type="PANTHER" id="PTHR34597:SF3">
    <property type="entry name" value="OUTER MEMBRANE TRANSPORTER CDIB"/>
    <property type="match status" value="1"/>
</dbReference>
<dbReference type="InterPro" id="IPR005565">
    <property type="entry name" value="Hemolysn_activator_HlyB_C"/>
</dbReference>
<evidence type="ECO:0000259" key="4">
    <source>
        <dbReference type="Pfam" id="PF03865"/>
    </source>
</evidence>
<accession>A0A9X3ZFA2</accession>
<dbReference type="Gene3D" id="2.40.160.50">
    <property type="entry name" value="membrane protein fhac: a member of the omp85/tpsb transporter family"/>
    <property type="match status" value="1"/>
</dbReference>
<name>A0A9X3ZFA2_9HYPH</name>
<dbReference type="InterPro" id="IPR013686">
    <property type="entry name" value="Polypept-transport_assoc_ShlB"/>
</dbReference>
<dbReference type="EMBL" id="JAPJZI010000001">
    <property type="protein sequence ID" value="MDA5397222.1"/>
    <property type="molecule type" value="Genomic_DNA"/>
</dbReference>
<organism evidence="6 7">
    <name type="scientific">Hoeflea prorocentri</name>
    <dbReference type="NCBI Taxonomy" id="1922333"/>
    <lineage>
        <taxon>Bacteria</taxon>
        <taxon>Pseudomonadati</taxon>
        <taxon>Pseudomonadota</taxon>
        <taxon>Alphaproteobacteria</taxon>
        <taxon>Hyphomicrobiales</taxon>
        <taxon>Rhizobiaceae</taxon>
        <taxon>Hoeflea</taxon>
    </lineage>
</organism>
<dbReference type="PANTHER" id="PTHR34597">
    <property type="entry name" value="SLR1661 PROTEIN"/>
    <property type="match status" value="1"/>
</dbReference>
<evidence type="ECO:0000256" key="3">
    <source>
        <dbReference type="ARBA" id="ARBA00023237"/>
    </source>
</evidence>
<dbReference type="GO" id="GO:0046819">
    <property type="term" value="P:protein secretion by the type V secretion system"/>
    <property type="evidence" value="ECO:0007669"/>
    <property type="project" value="TreeGrafter"/>
</dbReference>
<gene>
    <name evidence="6" type="ORF">OQ273_01445</name>
</gene>
<keyword evidence="7" id="KW-1185">Reference proteome</keyword>